<dbReference type="PANTHER" id="PTHR35369">
    <property type="entry name" value="BLR3025 PROTEIN-RELATED"/>
    <property type="match status" value="1"/>
</dbReference>
<dbReference type="CDD" id="cd03468">
    <property type="entry name" value="PolY_like"/>
    <property type="match status" value="1"/>
</dbReference>
<dbReference type="EMBL" id="CP001715">
    <property type="protein sequence ID" value="ACV35417.1"/>
    <property type="molecule type" value="Genomic_DNA"/>
</dbReference>
<keyword evidence="1" id="KW-0227">DNA damage</keyword>
<organism evidence="3">
    <name type="scientific">Accumulibacter regalis</name>
    <dbReference type="NCBI Taxonomy" id="522306"/>
    <lineage>
        <taxon>Bacteria</taxon>
        <taxon>Pseudomonadati</taxon>
        <taxon>Pseudomonadota</taxon>
        <taxon>Betaproteobacteria</taxon>
        <taxon>Candidatus Accumulibacter</taxon>
    </lineage>
</organism>
<dbReference type="eggNOG" id="COG0389">
    <property type="taxonomic scope" value="Bacteria"/>
</dbReference>
<sequence>MLWLALHLPRLPLEVFPSLPSPSAIVSRERVVVADAAAVSAGVLPGLRVAEAWAFLPALAIQERDAGRERAALTRLACWAGGFTSEICVLPPQTLLLEVAGSLRLFGGVAPLFERIVTGCREQGFTSWAALAPTPLAAQWLAFAGDREPCLDADQLPQRLGRLPLAVLDLSAQSRARLASFGVRSVADLLRLPRAGLARRLGADFAADLARALGELPDPRARFVFPERFSEQLELPMRVENATALGFAGRRLITSLCGWLAARRGGISECLFEFAHERGARQRSATVLVLRFAGATRDAERIARVLGEHLQRLELPAAAELISLRAEAPEALPGHTVNLLGEYGGGAGGAGGESLAALVERLQARLGSGSVHALSAVAEHRPENASRPVPPRVPARERSPAGLLAAAALRDTSCAPRPLWLLARPQILREVAGRPQCGGPLRLLAGPERIESGWWDDAEPATVGDVRRDYFVAISLRAEWLWVFRSRAGWFLHGVFS</sequence>
<dbReference type="SUPFAM" id="SSF56672">
    <property type="entry name" value="DNA/RNA polymerases"/>
    <property type="match status" value="1"/>
</dbReference>
<dbReference type="HOGENOM" id="CLU_028184_0_0_4"/>
<dbReference type="STRING" id="522306.CAP2UW1_2122"/>
<dbReference type="GO" id="GO:0006281">
    <property type="term" value="P:DNA repair"/>
    <property type="evidence" value="ECO:0007669"/>
    <property type="project" value="InterPro"/>
</dbReference>
<dbReference type="PANTHER" id="PTHR35369:SF2">
    <property type="entry name" value="BLR3025 PROTEIN"/>
    <property type="match status" value="1"/>
</dbReference>
<protein>
    <recommendedName>
        <fullName evidence="2">UmuC domain-containing protein</fullName>
    </recommendedName>
</protein>
<dbReference type="Pfam" id="PF00817">
    <property type="entry name" value="IMS"/>
    <property type="match status" value="1"/>
</dbReference>
<name>C7RN50_ACCRE</name>
<evidence type="ECO:0000259" key="2">
    <source>
        <dbReference type="Pfam" id="PF00817"/>
    </source>
</evidence>
<accession>C7RN50</accession>
<dbReference type="OrthoDB" id="625722at2"/>
<reference evidence="3" key="2">
    <citation type="submission" date="2009-09" db="EMBL/GenBank/DDBJ databases">
        <title>Complete sequence of chromosome of Candidatus Accumulibacter phosphatis clade IIA str. UW-1.</title>
        <authorList>
            <consortium name="US DOE Joint Genome Institute"/>
            <person name="Martin H.G."/>
            <person name="Ivanova N."/>
            <person name="Kunin V."/>
            <person name="Warnecke F."/>
            <person name="Barry K."/>
            <person name="He S."/>
            <person name="Salamov A."/>
            <person name="Szeto E."/>
            <person name="Dalin E."/>
            <person name="Pangilinan J.L."/>
            <person name="Lapidus A."/>
            <person name="Lowry S."/>
            <person name="Kyrpides N.C."/>
            <person name="McMahon K.D."/>
            <person name="Hugenholtz P."/>
        </authorList>
    </citation>
    <scope>NUCLEOTIDE SEQUENCE [LARGE SCALE GENOMIC DNA]</scope>
    <source>
        <strain evidence="3">UW-1</strain>
    </source>
</reference>
<proteinExistence type="predicted"/>
<gene>
    <name evidence="3" type="ordered locus">CAP2UW1_2122</name>
</gene>
<evidence type="ECO:0000256" key="1">
    <source>
        <dbReference type="ARBA" id="ARBA00022763"/>
    </source>
</evidence>
<feature type="domain" description="UmuC" evidence="2">
    <location>
        <begin position="22"/>
        <end position="139"/>
    </location>
</feature>
<dbReference type="AlphaFoldDB" id="C7RN50"/>
<dbReference type="InterPro" id="IPR001126">
    <property type="entry name" value="UmuC"/>
</dbReference>
<reference evidence="3" key="1">
    <citation type="submission" date="2009-08" db="EMBL/GenBank/DDBJ databases">
        <authorList>
            <consortium name="US DOE Joint Genome Institute"/>
            <person name="Lucas S."/>
            <person name="Copeland A."/>
            <person name="Lapidus A."/>
            <person name="Glavina del Rio T."/>
            <person name="Dalin E."/>
            <person name="Tice H."/>
            <person name="Bruce D."/>
            <person name="Barry K."/>
            <person name="Pitluck S."/>
            <person name="Lowry S."/>
            <person name="Larimer F."/>
            <person name="Land M."/>
            <person name="Hauser L."/>
            <person name="Kyrpides N."/>
            <person name="Ivanova N."/>
            <person name="McMahon K.D."/>
            <person name="Hugenholtz P."/>
        </authorList>
    </citation>
    <scope>NUCLEOTIDE SEQUENCE</scope>
    <source>
        <strain evidence="3">UW-1</strain>
    </source>
</reference>
<dbReference type="KEGG" id="app:CAP2UW1_2122"/>
<dbReference type="InterPro" id="IPR050356">
    <property type="entry name" value="SulA_CellDiv_inhibitor"/>
</dbReference>
<dbReference type="InterPro" id="IPR043502">
    <property type="entry name" value="DNA/RNA_pol_sf"/>
</dbReference>
<evidence type="ECO:0000313" key="3">
    <source>
        <dbReference type="EMBL" id="ACV35417.1"/>
    </source>
</evidence>